<evidence type="ECO:0000256" key="1">
    <source>
        <dbReference type="SAM" id="MobiDB-lite"/>
    </source>
</evidence>
<sequence>MVYNLTKYHLADDSRSLTSLVEADKQSFVVQNSGNSKGFSSGYSASLAILALAYYLARASGPSTGVRGKPTTDQTWRVRGCRMTGSDGDLIPRGGNMQAGAEASQSSQPLWESLESAASPDGHHLSSQDVLIV</sequence>
<dbReference type="Proteomes" id="UP000243015">
    <property type="component" value="Unassembled WGS sequence"/>
</dbReference>
<dbReference type="EMBL" id="LHPM01000010">
    <property type="protein sequence ID" value="OAL67506.1"/>
    <property type="molecule type" value="Genomic_DNA"/>
</dbReference>
<protein>
    <submittedName>
        <fullName evidence="2">Uncharacterized protein</fullName>
    </submittedName>
</protein>
<reference evidence="2 3" key="1">
    <citation type="submission" date="2016-05" db="EMBL/GenBank/DDBJ databases">
        <title>Genome sequencing of Trichophyton rubrum CMCC(F)T1i isolated from hair.</title>
        <authorList>
            <person name="Zhan P."/>
            <person name="Tao Y."/>
            <person name="Liu W."/>
        </authorList>
    </citation>
    <scope>NUCLEOTIDE SEQUENCE [LARGE SCALE GENOMIC DNA]</scope>
    <source>
        <strain evidence="3">CMCC(F)T1i</strain>
    </source>
</reference>
<proteinExistence type="predicted"/>
<feature type="region of interest" description="Disordered" evidence="1">
    <location>
        <begin position="81"/>
        <end position="128"/>
    </location>
</feature>
<comment type="caution">
    <text evidence="2">The sequence shown here is derived from an EMBL/GenBank/DDBJ whole genome shotgun (WGS) entry which is preliminary data.</text>
</comment>
<gene>
    <name evidence="2" type="ORF">A7C99_1370</name>
</gene>
<evidence type="ECO:0000313" key="2">
    <source>
        <dbReference type="EMBL" id="OAL67506.1"/>
    </source>
</evidence>
<organism evidence="2 3">
    <name type="scientific">Trichophyton rubrum</name>
    <name type="common">Athlete's foot fungus</name>
    <name type="synonym">Epidermophyton rubrum</name>
    <dbReference type="NCBI Taxonomy" id="5551"/>
    <lineage>
        <taxon>Eukaryota</taxon>
        <taxon>Fungi</taxon>
        <taxon>Dikarya</taxon>
        <taxon>Ascomycota</taxon>
        <taxon>Pezizomycotina</taxon>
        <taxon>Eurotiomycetes</taxon>
        <taxon>Eurotiomycetidae</taxon>
        <taxon>Onygenales</taxon>
        <taxon>Arthrodermataceae</taxon>
        <taxon>Trichophyton</taxon>
    </lineage>
</organism>
<name>A0A178F6C6_TRIRU</name>
<evidence type="ECO:0000313" key="3">
    <source>
        <dbReference type="Proteomes" id="UP000243015"/>
    </source>
</evidence>
<dbReference type="AlphaFoldDB" id="A0A178F6C6"/>
<accession>A0A178F6C6</accession>